<dbReference type="PANTHER" id="PTHR22999">
    <property type="entry name" value="PX SERINE/THREONINE KINASE PXK"/>
    <property type="match status" value="1"/>
</dbReference>
<dbReference type="SUPFAM" id="SSF64268">
    <property type="entry name" value="PX domain"/>
    <property type="match status" value="1"/>
</dbReference>
<evidence type="ECO:0000313" key="5">
    <source>
        <dbReference type="EMBL" id="TWW72840.1"/>
    </source>
</evidence>
<dbReference type="GO" id="GO:0005770">
    <property type="term" value="C:late endosome"/>
    <property type="evidence" value="ECO:0007669"/>
    <property type="project" value="TreeGrafter"/>
</dbReference>
<dbReference type="GO" id="GO:0006622">
    <property type="term" value="P:protein targeting to lysosome"/>
    <property type="evidence" value="ECO:0007669"/>
    <property type="project" value="TreeGrafter"/>
</dbReference>
<evidence type="ECO:0000256" key="2">
    <source>
        <dbReference type="ARBA" id="ARBA00022490"/>
    </source>
</evidence>
<dbReference type="InterPro" id="IPR051837">
    <property type="entry name" value="SortingNexin/PXDomain-PKLike"/>
</dbReference>
<sequence length="240" mass="27808">MTTSYVPVPFPTWSCRIGTRMKSNIPLVRGAGLVKSAGQIPANDSRRTRGGVQDSTTTLVESEGSVGHSWTETPLTLNLVGYEILEKRSKFTVYKILVKGHQSDSWLIFRRYSDFYRLRNELKRLFPSFGVTLPPKRFIRDNYEKRFLDGRRLGLQTFLQNLTLNKDIVSSEAVKNFLCVVGRLSPFDSLEDSRAVCETLEKNNHHLRMELLENQREIDTLKRILEEKENYISFLVKKFR</sequence>
<dbReference type="Pfam" id="PF00787">
    <property type="entry name" value="PX"/>
    <property type="match status" value="1"/>
</dbReference>
<keyword evidence="2" id="KW-0963">Cytoplasm</keyword>
<comment type="caution">
    <text evidence="5">The sequence shown here is derived from an EMBL/GenBank/DDBJ whole genome shotgun (WGS) entry which is preliminary data.</text>
</comment>
<reference evidence="5 6" key="1">
    <citation type="submission" date="2019-04" db="EMBL/GenBank/DDBJ databases">
        <title>Chromosome genome assembly for Takifugu flavidus.</title>
        <authorList>
            <person name="Xiao S."/>
        </authorList>
    </citation>
    <scope>NUCLEOTIDE SEQUENCE [LARGE SCALE GENOMIC DNA]</scope>
    <source>
        <strain evidence="5">HTHZ2018</strain>
        <tissue evidence="5">Muscle</tissue>
    </source>
</reference>
<keyword evidence="6" id="KW-1185">Reference proteome</keyword>
<dbReference type="PANTHER" id="PTHR22999:SF23">
    <property type="entry name" value="SORTING NEXIN-16"/>
    <property type="match status" value="1"/>
</dbReference>
<comment type="subcellular location">
    <subcellularLocation>
        <location evidence="1">Cytoplasm</location>
    </subcellularLocation>
</comment>
<evidence type="ECO:0000313" key="6">
    <source>
        <dbReference type="Proteomes" id="UP000324091"/>
    </source>
</evidence>
<name>A0A5C6P3S4_9TELE</name>
<dbReference type="GO" id="GO:0045022">
    <property type="term" value="P:early endosome to late endosome transport"/>
    <property type="evidence" value="ECO:0007669"/>
    <property type="project" value="TreeGrafter"/>
</dbReference>
<organism evidence="5 6">
    <name type="scientific">Takifugu flavidus</name>
    <name type="common">sansaifugu</name>
    <dbReference type="NCBI Taxonomy" id="433684"/>
    <lineage>
        <taxon>Eukaryota</taxon>
        <taxon>Metazoa</taxon>
        <taxon>Chordata</taxon>
        <taxon>Craniata</taxon>
        <taxon>Vertebrata</taxon>
        <taxon>Euteleostomi</taxon>
        <taxon>Actinopterygii</taxon>
        <taxon>Neopterygii</taxon>
        <taxon>Teleostei</taxon>
        <taxon>Neoteleostei</taxon>
        <taxon>Acanthomorphata</taxon>
        <taxon>Eupercaria</taxon>
        <taxon>Tetraodontiformes</taxon>
        <taxon>Tetradontoidea</taxon>
        <taxon>Tetraodontidae</taxon>
        <taxon>Takifugu</taxon>
    </lineage>
</organism>
<gene>
    <name evidence="5" type="ORF">D4764_15G0002340</name>
</gene>
<dbReference type="GO" id="GO:0035091">
    <property type="term" value="F:phosphatidylinositol binding"/>
    <property type="evidence" value="ECO:0007669"/>
    <property type="project" value="InterPro"/>
</dbReference>
<protein>
    <submittedName>
        <fullName evidence="5">Sorting nexin-16</fullName>
    </submittedName>
</protein>
<accession>A0A5C6P3S4</accession>
<evidence type="ECO:0000256" key="3">
    <source>
        <dbReference type="SAM" id="Coils"/>
    </source>
</evidence>
<proteinExistence type="predicted"/>
<dbReference type="Proteomes" id="UP000324091">
    <property type="component" value="Chromosome 15"/>
</dbReference>
<feature type="domain" description="PX" evidence="4">
    <location>
        <begin position="72"/>
        <end position="185"/>
    </location>
</feature>
<dbReference type="InterPro" id="IPR036871">
    <property type="entry name" value="PX_dom_sf"/>
</dbReference>
<dbReference type="AlphaFoldDB" id="A0A5C6P3S4"/>
<feature type="coiled-coil region" evidence="3">
    <location>
        <begin position="190"/>
        <end position="231"/>
    </location>
</feature>
<dbReference type="PROSITE" id="PS50195">
    <property type="entry name" value="PX"/>
    <property type="match status" value="1"/>
</dbReference>
<dbReference type="SMART" id="SM00312">
    <property type="entry name" value="PX"/>
    <property type="match status" value="1"/>
</dbReference>
<keyword evidence="3" id="KW-0175">Coiled coil</keyword>
<dbReference type="Gene3D" id="3.30.1520.10">
    <property type="entry name" value="Phox-like domain"/>
    <property type="match status" value="1"/>
</dbReference>
<dbReference type="InterPro" id="IPR001683">
    <property type="entry name" value="PX_dom"/>
</dbReference>
<dbReference type="GO" id="GO:0005769">
    <property type="term" value="C:early endosome"/>
    <property type="evidence" value="ECO:0007669"/>
    <property type="project" value="TreeGrafter"/>
</dbReference>
<evidence type="ECO:0000259" key="4">
    <source>
        <dbReference type="PROSITE" id="PS50195"/>
    </source>
</evidence>
<dbReference type="EMBL" id="RHFK02000007">
    <property type="protein sequence ID" value="TWW72840.1"/>
    <property type="molecule type" value="Genomic_DNA"/>
</dbReference>
<dbReference type="GO" id="GO:0008333">
    <property type="term" value="P:endosome to lysosome transport"/>
    <property type="evidence" value="ECO:0007669"/>
    <property type="project" value="TreeGrafter"/>
</dbReference>
<evidence type="ECO:0000256" key="1">
    <source>
        <dbReference type="ARBA" id="ARBA00004496"/>
    </source>
</evidence>